<evidence type="ECO:0000313" key="1">
    <source>
        <dbReference type="EMBL" id="MFC4259611.1"/>
    </source>
</evidence>
<name>A0ABV8QH11_9GAMM</name>
<protein>
    <submittedName>
        <fullName evidence="1">Uncharacterized protein</fullName>
    </submittedName>
</protein>
<gene>
    <name evidence="1" type="ORF">ACFOZ5_11275</name>
</gene>
<dbReference type="RefSeq" id="WP_379887297.1">
    <property type="nucleotide sequence ID" value="NZ_JBHSDI010000013.1"/>
</dbReference>
<evidence type="ECO:0000313" key="2">
    <source>
        <dbReference type="Proteomes" id="UP001595798"/>
    </source>
</evidence>
<sequence length="283" mass="32505">MDYANREWRYSYRRLFDICPEKKLSKVVSQVLTQYSGLTKAWDVEANSIWVCRTYLATKMILNATVLTNALEHSEETGLRIGNPYYEYYAALSLLRAVVYTLPTAEWSDGELISVSHSRAINLAVDWLGRFDQDTAKRLKALTQQLKAQREVISYRAPASGDSILDVEYDLYELLIMLSELAQFNSELLEQSITKNADPSSFLVRSEYISQLSGFKIKGFAFHDSEDAYRLGYLKRKMPRPFNLVETMTEGQTEDFIGAWDSNEEGKFKNGSPCDWQQIFDVP</sequence>
<organism evidence="1 2">
    <name type="scientific">Marinobacter lacisalsi</name>
    <dbReference type="NCBI Taxonomy" id="475979"/>
    <lineage>
        <taxon>Bacteria</taxon>
        <taxon>Pseudomonadati</taxon>
        <taxon>Pseudomonadota</taxon>
        <taxon>Gammaproteobacteria</taxon>
        <taxon>Pseudomonadales</taxon>
        <taxon>Marinobacteraceae</taxon>
        <taxon>Marinobacter</taxon>
    </lineage>
</organism>
<comment type="caution">
    <text evidence="1">The sequence shown here is derived from an EMBL/GenBank/DDBJ whole genome shotgun (WGS) entry which is preliminary data.</text>
</comment>
<dbReference type="EMBL" id="JBHSDI010000013">
    <property type="protein sequence ID" value="MFC4259611.1"/>
    <property type="molecule type" value="Genomic_DNA"/>
</dbReference>
<keyword evidence="2" id="KW-1185">Reference proteome</keyword>
<accession>A0ABV8QH11</accession>
<proteinExistence type="predicted"/>
<reference evidence="2" key="1">
    <citation type="journal article" date="2019" name="Int. J. Syst. Evol. Microbiol.">
        <title>The Global Catalogue of Microorganisms (GCM) 10K type strain sequencing project: providing services to taxonomists for standard genome sequencing and annotation.</title>
        <authorList>
            <consortium name="The Broad Institute Genomics Platform"/>
            <consortium name="The Broad Institute Genome Sequencing Center for Infectious Disease"/>
            <person name="Wu L."/>
            <person name="Ma J."/>
        </authorList>
    </citation>
    <scope>NUCLEOTIDE SEQUENCE [LARGE SCALE GENOMIC DNA]</scope>
    <source>
        <strain evidence="2">CECT 7297</strain>
    </source>
</reference>
<dbReference type="Proteomes" id="UP001595798">
    <property type="component" value="Unassembled WGS sequence"/>
</dbReference>